<dbReference type="RefSeq" id="WP_041978253.1">
    <property type="nucleotide sequence ID" value="NZ_CBXV010000008.1"/>
</dbReference>
<dbReference type="InterPro" id="IPR002146">
    <property type="entry name" value="ATP_synth_b/b'su_bac/chlpt"/>
</dbReference>
<keyword evidence="17" id="KW-1185">Reference proteome</keyword>
<evidence type="ECO:0000313" key="16">
    <source>
        <dbReference type="EMBL" id="CDM66794.1"/>
    </source>
</evidence>
<keyword evidence="3 13" id="KW-0138">CF(0)</keyword>
<evidence type="ECO:0000256" key="15">
    <source>
        <dbReference type="SAM" id="Coils"/>
    </source>
</evidence>
<evidence type="ECO:0000256" key="3">
    <source>
        <dbReference type="ARBA" id="ARBA00022547"/>
    </source>
</evidence>
<dbReference type="OrthoDB" id="5471016at2"/>
<evidence type="ECO:0000313" key="17">
    <source>
        <dbReference type="Proteomes" id="UP000031518"/>
    </source>
</evidence>
<dbReference type="GO" id="GO:0046933">
    <property type="term" value="F:proton-transporting ATP synthase activity, rotational mechanism"/>
    <property type="evidence" value="ECO:0007669"/>
    <property type="project" value="UniProtKB-UniRule"/>
</dbReference>
<keyword evidence="9 13" id="KW-0066">ATP synthesis</keyword>
<keyword evidence="6 13" id="KW-1133">Transmembrane helix</keyword>
<dbReference type="GO" id="GO:0045259">
    <property type="term" value="C:proton-transporting ATP synthase complex"/>
    <property type="evidence" value="ECO:0007669"/>
    <property type="project" value="UniProtKB-KW"/>
</dbReference>
<keyword evidence="7 13" id="KW-0406">Ion transport</keyword>
<dbReference type="AlphaFoldDB" id="A0A0B6X2L1"/>
<evidence type="ECO:0000256" key="7">
    <source>
        <dbReference type="ARBA" id="ARBA00023065"/>
    </source>
</evidence>
<comment type="subunit">
    <text evidence="13">F-type ATPases have 2 components, F(1) - the catalytic core - and F(0) - the membrane proton channel. F(1) has five subunits: alpha(3), beta(3), gamma(1), delta(1), epsilon(1). F(0) has three main subunits: a(1), b(2) and c(10-14). The alpha and beta chains form an alternating ring which encloses part of the gamma chain. F(1) is attached to F(0) by a central stalk formed by the gamma and epsilon chains, while a peripheral stalk is formed by the delta and b chains.</text>
</comment>
<dbReference type="GO" id="GO:0005886">
    <property type="term" value="C:plasma membrane"/>
    <property type="evidence" value="ECO:0007669"/>
    <property type="project" value="UniProtKB-SubCell"/>
</dbReference>
<comment type="subcellular location">
    <subcellularLocation>
        <location evidence="13">Cell membrane</location>
        <topology evidence="13">Single-pass membrane protein</topology>
    </subcellularLocation>
    <subcellularLocation>
        <location evidence="12">Endomembrane system</location>
        <topology evidence="12">Single-pass membrane protein</topology>
    </subcellularLocation>
</comment>
<evidence type="ECO:0000256" key="12">
    <source>
        <dbReference type="ARBA" id="ARBA00037847"/>
    </source>
</evidence>
<evidence type="ECO:0000256" key="4">
    <source>
        <dbReference type="ARBA" id="ARBA00022692"/>
    </source>
</evidence>
<dbReference type="EMBL" id="CBXV010000008">
    <property type="protein sequence ID" value="CDM66794.1"/>
    <property type="molecule type" value="Genomic_DNA"/>
</dbReference>
<feature type="coiled-coil region" evidence="15">
    <location>
        <begin position="54"/>
        <end position="143"/>
    </location>
</feature>
<dbReference type="STRING" id="454194.PYK22_02832"/>
<keyword evidence="8 13" id="KW-0472">Membrane</keyword>
<evidence type="ECO:0000256" key="14">
    <source>
        <dbReference type="RuleBase" id="RU003848"/>
    </source>
</evidence>
<keyword evidence="15" id="KW-0175">Coiled coil</keyword>
<dbReference type="InterPro" id="IPR050059">
    <property type="entry name" value="ATP_synthase_B_chain"/>
</dbReference>
<keyword evidence="13" id="KW-1003">Cell membrane</keyword>
<dbReference type="GO" id="GO:0012505">
    <property type="term" value="C:endomembrane system"/>
    <property type="evidence" value="ECO:0007669"/>
    <property type="project" value="UniProtKB-SubCell"/>
</dbReference>
<dbReference type="CDD" id="cd06503">
    <property type="entry name" value="ATP-synt_Fo_b"/>
    <property type="match status" value="1"/>
</dbReference>
<feature type="transmembrane region" description="Helical" evidence="13">
    <location>
        <begin position="26"/>
        <end position="42"/>
    </location>
</feature>
<organism evidence="16 17">
    <name type="scientific">Pyrinomonas methylaliphatogenes</name>
    <dbReference type="NCBI Taxonomy" id="454194"/>
    <lineage>
        <taxon>Bacteria</taxon>
        <taxon>Pseudomonadati</taxon>
        <taxon>Acidobacteriota</taxon>
        <taxon>Blastocatellia</taxon>
        <taxon>Blastocatellales</taxon>
        <taxon>Pyrinomonadaceae</taxon>
        <taxon>Pyrinomonas</taxon>
    </lineage>
</organism>
<dbReference type="Proteomes" id="UP000031518">
    <property type="component" value="Unassembled WGS sequence"/>
</dbReference>
<name>A0A0B6X2L1_9BACT</name>
<comment type="function">
    <text evidence="10 13">F(1)F(0) ATP synthase produces ATP from ADP in the presence of a proton or sodium gradient. F-type ATPases consist of two structural domains, F(1) containing the extramembraneous catalytic core and F(0) containing the membrane proton channel, linked together by a central stalk and a peripheral stalk. During catalysis, ATP synthesis in the catalytic domain of F(1) is coupled via a rotary mechanism of the central stalk subunits to proton translocation.</text>
</comment>
<protein>
    <recommendedName>
        <fullName evidence="13">ATP synthase subunit b</fullName>
    </recommendedName>
    <alternativeName>
        <fullName evidence="13">ATP synthase F(0) sector subunit b</fullName>
    </alternativeName>
    <alternativeName>
        <fullName evidence="13">ATPase subunit I</fullName>
    </alternativeName>
    <alternativeName>
        <fullName evidence="13">F-type ATPase subunit b</fullName>
        <shortName evidence="13">F-ATPase subunit b</shortName>
    </alternativeName>
</protein>
<evidence type="ECO:0000256" key="8">
    <source>
        <dbReference type="ARBA" id="ARBA00023136"/>
    </source>
</evidence>
<keyword evidence="4 13" id="KW-0812">Transmembrane</keyword>
<dbReference type="HAMAP" id="MF_01398">
    <property type="entry name" value="ATP_synth_b_bprime"/>
    <property type="match status" value="1"/>
</dbReference>
<keyword evidence="2 13" id="KW-0813">Transport</keyword>
<keyword evidence="16" id="KW-0378">Hydrolase</keyword>
<evidence type="ECO:0000256" key="5">
    <source>
        <dbReference type="ARBA" id="ARBA00022781"/>
    </source>
</evidence>
<evidence type="ECO:0000256" key="13">
    <source>
        <dbReference type="HAMAP-Rule" id="MF_01398"/>
    </source>
</evidence>
<comment type="similarity">
    <text evidence="1 13 14">Belongs to the ATPase B chain family.</text>
</comment>
<comment type="function">
    <text evidence="11">Component of the F(0) channel, it forms part of the peripheral stalk, linking F(1) to F(0). The b'-subunit is a diverged and duplicated form of b found in plants and photosynthetic bacteria.</text>
</comment>
<dbReference type="GO" id="GO:0016787">
    <property type="term" value="F:hydrolase activity"/>
    <property type="evidence" value="ECO:0007669"/>
    <property type="project" value="UniProtKB-KW"/>
</dbReference>
<evidence type="ECO:0000256" key="6">
    <source>
        <dbReference type="ARBA" id="ARBA00022989"/>
    </source>
</evidence>
<evidence type="ECO:0000256" key="2">
    <source>
        <dbReference type="ARBA" id="ARBA00022448"/>
    </source>
</evidence>
<accession>A0A0B6X2L1</accession>
<dbReference type="GO" id="GO:0046961">
    <property type="term" value="F:proton-transporting ATPase activity, rotational mechanism"/>
    <property type="evidence" value="ECO:0007669"/>
    <property type="project" value="TreeGrafter"/>
</dbReference>
<evidence type="ECO:0000256" key="11">
    <source>
        <dbReference type="ARBA" id="ARBA00025614"/>
    </source>
</evidence>
<evidence type="ECO:0000256" key="9">
    <source>
        <dbReference type="ARBA" id="ARBA00023310"/>
    </source>
</evidence>
<proteinExistence type="inferred from homology"/>
<gene>
    <name evidence="13" type="primary">atpF</name>
    <name evidence="16" type="ORF">PYK22_02832</name>
</gene>
<sequence length="178" mass="20768">MHDLLSAAFLLAAGESGSLLYDYNAWRVLNLLIFVLALYFFLRRPIGEVFRTRREAIKRELAQARQERDAALAKLQEVEARLARLDQEVAEARAEAEREAAEERERIRRTTEEEARRLRDQAEREIEAAAKAARARLREFAAEQSVRLAEEMIRREMRPEDEARLIGRYVEELGGDRR</sequence>
<dbReference type="PANTHER" id="PTHR33445:SF1">
    <property type="entry name" value="ATP SYNTHASE SUBUNIT B"/>
    <property type="match status" value="1"/>
</dbReference>
<reference evidence="16 17" key="1">
    <citation type="submission" date="2013-12" db="EMBL/GenBank/DDBJ databases">
        <authorList>
            <person name="Stott M."/>
        </authorList>
    </citation>
    <scope>NUCLEOTIDE SEQUENCE [LARGE SCALE GENOMIC DNA]</scope>
    <source>
        <strain evidence="16 17">K22</strain>
    </source>
</reference>
<dbReference type="PANTHER" id="PTHR33445">
    <property type="entry name" value="ATP SYNTHASE SUBUNIT B', CHLOROPLASTIC"/>
    <property type="match status" value="1"/>
</dbReference>
<reference evidence="16 17" key="2">
    <citation type="submission" date="2015-01" db="EMBL/GenBank/DDBJ databases">
        <title>Complete genome sequence of Pyrinomonas methylaliphatogenes type strain K22T.</title>
        <authorList>
            <person name="Lee K.C.Y."/>
            <person name="Power J.F."/>
            <person name="Dunfield P.F."/>
            <person name="Morgan X.C."/>
            <person name="Huttenhower C."/>
            <person name="Stott M.B."/>
        </authorList>
    </citation>
    <scope>NUCLEOTIDE SEQUENCE [LARGE SCALE GENOMIC DNA]</scope>
    <source>
        <strain evidence="16 17">K22</strain>
    </source>
</reference>
<keyword evidence="5 13" id="KW-0375">Hydrogen ion transport</keyword>
<evidence type="ECO:0000256" key="10">
    <source>
        <dbReference type="ARBA" id="ARBA00025198"/>
    </source>
</evidence>
<evidence type="ECO:0000256" key="1">
    <source>
        <dbReference type="ARBA" id="ARBA00005513"/>
    </source>
</evidence>
<dbReference type="Pfam" id="PF00430">
    <property type="entry name" value="ATP-synt_B"/>
    <property type="match status" value="1"/>
</dbReference>